<dbReference type="PANTHER" id="PTHR42812">
    <property type="entry name" value="BETA-XYLOSIDASE"/>
    <property type="match status" value="1"/>
</dbReference>
<dbReference type="EMBL" id="CP048113">
    <property type="protein sequence ID" value="QHS59156.1"/>
    <property type="molecule type" value="Genomic_DNA"/>
</dbReference>
<name>A0A6B9ZAN4_9BACT</name>
<dbReference type="Proteomes" id="UP000476411">
    <property type="component" value="Chromosome"/>
</dbReference>
<evidence type="ECO:0000256" key="7">
    <source>
        <dbReference type="SAM" id="SignalP"/>
    </source>
</evidence>
<proteinExistence type="inferred from homology"/>
<dbReference type="InterPro" id="IPR023296">
    <property type="entry name" value="Glyco_hydro_beta-prop_sf"/>
</dbReference>
<evidence type="ECO:0000256" key="3">
    <source>
        <dbReference type="ARBA" id="ARBA00023295"/>
    </source>
</evidence>
<gene>
    <name evidence="9" type="ORF">GWR21_06000</name>
</gene>
<protein>
    <submittedName>
        <fullName evidence="9">Family 43 glycosylhydrolase</fullName>
    </submittedName>
</protein>
<evidence type="ECO:0000313" key="10">
    <source>
        <dbReference type="Proteomes" id="UP000476411"/>
    </source>
</evidence>
<feature type="site" description="Important for catalytic activity, responsible for pKa modulation of the active site Glu and correct orientation of both the proton donor and substrate" evidence="5">
    <location>
        <position position="146"/>
    </location>
</feature>
<dbReference type="InterPro" id="IPR051795">
    <property type="entry name" value="Glycosyl_Hydrlase_43"/>
</dbReference>
<dbReference type="KEGG" id="chih:GWR21_06000"/>
<dbReference type="Pfam" id="PF17851">
    <property type="entry name" value="GH43_C2"/>
    <property type="match status" value="1"/>
</dbReference>
<feature type="signal peptide" evidence="7">
    <location>
        <begin position="1"/>
        <end position="25"/>
    </location>
</feature>
<organism evidence="9 10">
    <name type="scientific">Chitinophaga agri</name>
    <dbReference type="NCBI Taxonomy" id="2703787"/>
    <lineage>
        <taxon>Bacteria</taxon>
        <taxon>Pseudomonadati</taxon>
        <taxon>Bacteroidota</taxon>
        <taxon>Chitinophagia</taxon>
        <taxon>Chitinophagales</taxon>
        <taxon>Chitinophagaceae</taxon>
        <taxon>Chitinophaga</taxon>
    </lineage>
</organism>
<dbReference type="InterPro" id="IPR041542">
    <property type="entry name" value="GH43_C2"/>
</dbReference>
<keyword evidence="10" id="KW-1185">Reference proteome</keyword>
<feature type="active site" description="Proton donor" evidence="4">
    <location>
        <position position="201"/>
    </location>
</feature>
<dbReference type="InterPro" id="IPR006710">
    <property type="entry name" value="Glyco_hydro_43"/>
</dbReference>
<dbReference type="SUPFAM" id="SSF75005">
    <property type="entry name" value="Arabinanase/levansucrase/invertase"/>
    <property type="match status" value="1"/>
</dbReference>
<dbReference type="SUPFAM" id="SSF49899">
    <property type="entry name" value="Concanavalin A-like lectins/glucanases"/>
    <property type="match status" value="1"/>
</dbReference>
<feature type="domain" description="Beta-xylosidase C-terminal Concanavalin A-like" evidence="8">
    <location>
        <begin position="323"/>
        <end position="468"/>
    </location>
</feature>
<keyword evidence="7" id="KW-0732">Signal</keyword>
<feature type="chain" id="PRO_5025615452" evidence="7">
    <location>
        <begin position="26"/>
        <end position="501"/>
    </location>
</feature>
<dbReference type="GO" id="GO:0005975">
    <property type="term" value="P:carbohydrate metabolic process"/>
    <property type="evidence" value="ECO:0007669"/>
    <property type="project" value="InterPro"/>
</dbReference>
<dbReference type="Gene3D" id="2.60.120.200">
    <property type="match status" value="1"/>
</dbReference>
<dbReference type="RefSeq" id="WP_162330855.1">
    <property type="nucleotide sequence ID" value="NZ_CP048113.1"/>
</dbReference>
<sequence>MRRTKKYLISTFFVFGLLQFTNLHAQTNGDRVIAGDLADPSIIKVDSVYYATGTSSEWAPYYPVYKSADLKHWGQVGYVFDKAPEWTVGSFWAPEYYKIGDTYYVYYTARRKSDNRSYIGVATSRYPDHGFTDHGVIIAHGKEAIDPFIYNDGGQLYITFKAYGLDDRPIELLGSRLSADGLKLEGELFSLLQDSARIGMEGQSILKKDQYYYLFYSVGNCCGGGCSYAVHVARSEHITGPYQLFSGNPILFENDNWKCMGHGTFTSDEKGDLYYLHHAYNKKSSVFTGREGMLAALKWDGAGGWPTLTTVPNPAPVRSDVYDEFNGAQLAPYWQWDFRHATPAVQLTKGVLKLSGEQTADNLTGVVLTVRPTSDHFDVTTTVVNRNKALKGLVVYGDAGAAIGVGVEGDSVKVWKVTHQQRVTVKAAPVSSSAVGLKIEMAGDKGFDFFYQTGKGGWTRLSSIPDAGFLPQWDRSPRPGLHCKGSVKENAQFSFFRLQNK</sequence>
<keyword evidence="2 6" id="KW-0378">Hydrolase</keyword>
<dbReference type="AlphaFoldDB" id="A0A6B9ZAN4"/>
<keyword evidence="3 6" id="KW-0326">Glycosidase</keyword>
<evidence type="ECO:0000256" key="4">
    <source>
        <dbReference type="PIRSR" id="PIRSR606710-1"/>
    </source>
</evidence>
<accession>A0A6B9ZAN4</accession>
<evidence type="ECO:0000313" key="9">
    <source>
        <dbReference type="EMBL" id="QHS59156.1"/>
    </source>
</evidence>
<evidence type="ECO:0000256" key="1">
    <source>
        <dbReference type="ARBA" id="ARBA00009865"/>
    </source>
</evidence>
<evidence type="ECO:0000259" key="8">
    <source>
        <dbReference type="Pfam" id="PF17851"/>
    </source>
</evidence>
<dbReference type="InterPro" id="IPR013320">
    <property type="entry name" value="ConA-like_dom_sf"/>
</dbReference>
<evidence type="ECO:0000256" key="6">
    <source>
        <dbReference type="RuleBase" id="RU361187"/>
    </source>
</evidence>
<comment type="similarity">
    <text evidence="1 6">Belongs to the glycosyl hydrolase 43 family.</text>
</comment>
<dbReference type="Pfam" id="PF04616">
    <property type="entry name" value="Glyco_hydro_43"/>
    <property type="match status" value="1"/>
</dbReference>
<evidence type="ECO:0000256" key="5">
    <source>
        <dbReference type="PIRSR" id="PIRSR606710-2"/>
    </source>
</evidence>
<dbReference type="CDD" id="cd08999">
    <property type="entry name" value="GH43_ABN-like"/>
    <property type="match status" value="1"/>
</dbReference>
<feature type="active site" description="Proton acceptor" evidence="4">
    <location>
        <position position="39"/>
    </location>
</feature>
<evidence type="ECO:0000256" key="2">
    <source>
        <dbReference type="ARBA" id="ARBA00022801"/>
    </source>
</evidence>
<dbReference type="PANTHER" id="PTHR42812:SF5">
    <property type="entry name" value="ENDO-ARABINASE"/>
    <property type="match status" value="1"/>
</dbReference>
<dbReference type="GO" id="GO:0004553">
    <property type="term" value="F:hydrolase activity, hydrolyzing O-glycosyl compounds"/>
    <property type="evidence" value="ECO:0007669"/>
    <property type="project" value="InterPro"/>
</dbReference>
<reference evidence="9 10" key="1">
    <citation type="submission" date="2020-01" db="EMBL/GenBank/DDBJ databases">
        <title>Complete genome sequence of Chitinophaga sp. H33E-04 isolated from quinoa roots.</title>
        <authorList>
            <person name="Weon H.-Y."/>
            <person name="Lee S.A."/>
        </authorList>
    </citation>
    <scope>NUCLEOTIDE SEQUENCE [LARGE SCALE GENOMIC DNA]</scope>
    <source>
        <strain evidence="9 10">H33E-04</strain>
    </source>
</reference>
<dbReference type="Gene3D" id="2.115.10.20">
    <property type="entry name" value="Glycosyl hydrolase domain, family 43"/>
    <property type="match status" value="1"/>
</dbReference>